<evidence type="ECO:0000256" key="5">
    <source>
        <dbReference type="ARBA" id="ARBA00022964"/>
    </source>
</evidence>
<dbReference type="InterPro" id="IPR027450">
    <property type="entry name" value="AlkB-like"/>
</dbReference>
<evidence type="ECO:0000256" key="6">
    <source>
        <dbReference type="ARBA" id="ARBA00023002"/>
    </source>
</evidence>
<dbReference type="InterPro" id="IPR037151">
    <property type="entry name" value="AlkB-like_sf"/>
</dbReference>
<dbReference type="InterPro" id="IPR005123">
    <property type="entry name" value="Oxoglu/Fe-dep_dioxygenase_dom"/>
</dbReference>
<organism evidence="10 11">
    <name type="scientific">Trichuris trichiura</name>
    <name type="common">Whipworm</name>
    <name type="synonym">Trichocephalus trichiurus</name>
    <dbReference type="NCBI Taxonomy" id="36087"/>
    <lineage>
        <taxon>Eukaryota</taxon>
        <taxon>Metazoa</taxon>
        <taxon>Ecdysozoa</taxon>
        <taxon>Nematoda</taxon>
        <taxon>Enoplea</taxon>
        <taxon>Dorylaimia</taxon>
        <taxon>Trichinellida</taxon>
        <taxon>Trichuridae</taxon>
        <taxon>Trichuris</taxon>
    </lineage>
</organism>
<evidence type="ECO:0000256" key="1">
    <source>
        <dbReference type="ARBA" id="ARBA00001954"/>
    </source>
</evidence>
<evidence type="ECO:0000256" key="7">
    <source>
        <dbReference type="ARBA" id="ARBA00023004"/>
    </source>
</evidence>
<comment type="similarity">
    <text evidence="3">Belongs to the alkB family.</text>
</comment>
<dbReference type="SUPFAM" id="SSF51197">
    <property type="entry name" value="Clavaminate synthase-like"/>
    <property type="match status" value="1"/>
</dbReference>
<protein>
    <submittedName>
        <fullName evidence="10">2OG-FeII Oxy 2 domain containing protein</fullName>
    </submittedName>
</protein>
<dbReference type="OrthoDB" id="412814at2759"/>
<comment type="subcellular location">
    <subcellularLocation>
        <location evidence="2">Nucleus</location>
    </subcellularLocation>
</comment>
<dbReference type="STRING" id="36087.A0A077Z4H9"/>
<dbReference type="Pfam" id="PF13532">
    <property type="entry name" value="2OG-FeII_Oxy_2"/>
    <property type="match status" value="1"/>
</dbReference>
<keyword evidence="7" id="KW-0408">Iron</keyword>
<dbReference type="PANTHER" id="PTHR46030:SF1">
    <property type="entry name" value="ALPHA-KETOGLUTARATE-DEPENDENT DIOXYGENASE ALKB HOMOLOG 6"/>
    <property type="match status" value="1"/>
</dbReference>
<gene>
    <name evidence="10" type="ORF">TTRE_0000365401</name>
</gene>
<keyword evidence="8" id="KW-0539">Nucleus</keyword>
<feature type="domain" description="Fe2OG dioxygenase" evidence="9">
    <location>
        <begin position="98"/>
        <end position="217"/>
    </location>
</feature>
<reference evidence="10" key="1">
    <citation type="submission" date="2014-01" db="EMBL/GenBank/DDBJ databases">
        <authorList>
            <person name="Aslett M."/>
        </authorList>
    </citation>
    <scope>NUCLEOTIDE SEQUENCE</scope>
</reference>
<reference evidence="10" key="2">
    <citation type="submission" date="2014-03" db="EMBL/GenBank/DDBJ databases">
        <title>The whipworm genome and dual-species transcriptomics of an intimate host-pathogen interaction.</title>
        <authorList>
            <person name="Foth B.J."/>
            <person name="Tsai I.J."/>
            <person name="Reid A.J."/>
            <person name="Bancroft A.J."/>
            <person name="Nichol S."/>
            <person name="Tracey A."/>
            <person name="Holroyd N."/>
            <person name="Cotton J.A."/>
            <person name="Stanley E.J."/>
            <person name="Zarowiecki M."/>
            <person name="Liu J.Z."/>
            <person name="Huckvale T."/>
            <person name="Cooper P.J."/>
            <person name="Grencis R.K."/>
            <person name="Berriman M."/>
        </authorList>
    </citation>
    <scope>NUCLEOTIDE SEQUENCE [LARGE SCALE GENOMIC DNA]</scope>
</reference>
<evidence type="ECO:0000256" key="2">
    <source>
        <dbReference type="ARBA" id="ARBA00004123"/>
    </source>
</evidence>
<dbReference type="EMBL" id="HG805951">
    <property type="protein sequence ID" value="CDW55382.1"/>
    <property type="molecule type" value="Genomic_DNA"/>
</dbReference>
<accession>A0A077Z4H9</accession>
<dbReference type="PROSITE" id="PS51471">
    <property type="entry name" value="FE2OG_OXY"/>
    <property type="match status" value="1"/>
</dbReference>
<evidence type="ECO:0000256" key="3">
    <source>
        <dbReference type="ARBA" id="ARBA00007879"/>
    </source>
</evidence>
<evidence type="ECO:0000256" key="4">
    <source>
        <dbReference type="ARBA" id="ARBA00022723"/>
    </source>
</evidence>
<proteinExistence type="inferred from homology"/>
<evidence type="ECO:0000259" key="9">
    <source>
        <dbReference type="PROSITE" id="PS51471"/>
    </source>
</evidence>
<keyword evidence="11" id="KW-1185">Reference proteome</keyword>
<keyword evidence="6" id="KW-0560">Oxidoreductase</keyword>
<dbReference type="AlphaFoldDB" id="A0A077Z4H9"/>
<name>A0A077Z4H9_TRITR</name>
<dbReference type="PANTHER" id="PTHR46030">
    <property type="entry name" value="ALPHA-KETOGLUTARATE-DEPENDENT DIOXYGENASE ALKB HOMOLOG 6"/>
    <property type="match status" value="1"/>
</dbReference>
<keyword evidence="5" id="KW-0223">Dioxygenase</keyword>
<dbReference type="GO" id="GO:0051213">
    <property type="term" value="F:dioxygenase activity"/>
    <property type="evidence" value="ECO:0007669"/>
    <property type="project" value="UniProtKB-KW"/>
</dbReference>
<comment type="cofactor">
    <cofactor evidence="1">
        <name>Fe(2+)</name>
        <dbReference type="ChEBI" id="CHEBI:29033"/>
    </cofactor>
</comment>
<keyword evidence="4" id="KW-0479">Metal-binding</keyword>
<sequence length="226" mass="25609">MVVMQSVDDLENYRVCQLPATAFYVANFLSSAEEKYLWNKVFAAPLPRWTKVNGRRVQNWGGIVGKKALIQVNDIPEWLSSFMERFSNISGLFPAHLKPNHVLVNEYEPGQGIMPHTDGLAYYPMVINVTLGSHAVLELFKQSDGKNYCIGSLLLEPGSLFIMKDELYTDHLHGIENRCSDTVDEKIRNKLLCSKEYPHGAVLQRGKRVSLTIRNIPRVVRALCNC</sequence>
<dbReference type="Proteomes" id="UP000030665">
    <property type="component" value="Unassembled WGS sequence"/>
</dbReference>
<dbReference type="GO" id="GO:0046872">
    <property type="term" value="F:metal ion binding"/>
    <property type="evidence" value="ECO:0007669"/>
    <property type="project" value="UniProtKB-KW"/>
</dbReference>
<evidence type="ECO:0000313" key="11">
    <source>
        <dbReference type="Proteomes" id="UP000030665"/>
    </source>
</evidence>
<evidence type="ECO:0000256" key="8">
    <source>
        <dbReference type="ARBA" id="ARBA00023242"/>
    </source>
</evidence>
<dbReference type="Gene3D" id="2.60.120.590">
    <property type="entry name" value="Alpha-ketoglutarate-dependent dioxygenase AlkB-like"/>
    <property type="match status" value="1"/>
</dbReference>
<dbReference type="GO" id="GO:0005634">
    <property type="term" value="C:nucleus"/>
    <property type="evidence" value="ECO:0007669"/>
    <property type="project" value="UniProtKB-SubCell"/>
</dbReference>
<dbReference type="InterPro" id="IPR032862">
    <property type="entry name" value="ALKBH6"/>
</dbReference>
<evidence type="ECO:0000313" key="10">
    <source>
        <dbReference type="EMBL" id="CDW55382.1"/>
    </source>
</evidence>